<comment type="caution">
    <text evidence="1">The sequence shown here is derived from an EMBL/GenBank/DDBJ whole genome shotgun (WGS) entry which is preliminary data.</text>
</comment>
<sequence length="59" mass="6751">MVNYLMKKEGADRSFGNLLAVRDHLVACSFSVGRYFWLFLTGCDGHFADLPVIERKLLE</sequence>
<organism evidence="1 2">
    <name type="scientific">Pseudomonas syringae</name>
    <dbReference type="NCBI Taxonomy" id="317"/>
    <lineage>
        <taxon>Bacteria</taxon>
        <taxon>Pseudomonadati</taxon>
        <taxon>Pseudomonadota</taxon>
        <taxon>Gammaproteobacteria</taxon>
        <taxon>Pseudomonadales</taxon>
        <taxon>Pseudomonadaceae</taxon>
        <taxon>Pseudomonas</taxon>
    </lineage>
</organism>
<gene>
    <name evidence="1" type="ORF">BW686_15865</name>
</gene>
<evidence type="ECO:0000313" key="1">
    <source>
        <dbReference type="EMBL" id="OUM06566.1"/>
    </source>
</evidence>
<name>A0A244EQ32_PSESX</name>
<protein>
    <submittedName>
        <fullName evidence="1">Uncharacterized protein</fullName>
    </submittedName>
</protein>
<evidence type="ECO:0000313" key="2">
    <source>
        <dbReference type="Proteomes" id="UP000195128"/>
    </source>
</evidence>
<accession>A0A244EQ32</accession>
<dbReference type="EMBL" id="MTSA01000011">
    <property type="protein sequence ID" value="OUM06566.1"/>
    <property type="molecule type" value="Genomic_DNA"/>
</dbReference>
<dbReference type="AlphaFoldDB" id="A0A244EQ32"/>
<dbReference type="Proteomes" id="UP000195128">
    <property type="component" value="Unassembled WGS sequence"/>
</dbReference>
<reference evidence="1 2" key="1">
    <citation type="submission" date="2017-01" db="EMBL/GenBank/DDBJ databases">
        <authorList>
            <person name="Mah S.A."/>
            <person name="Swanson W.J."/>
            <person name="Moy G.W."/>
            <person name="Vacquier V.D."/>
        </authorList>
    </citation>
    <scope>NUCLEOTIDE SEQUENCE [LARGE SCALE GENOMIC DNA]</scope>
    <source>
        <strain evidence="1">PDD-32b-74</strain>
    </source>
</reference>
<proteinExistence type="predicted"/>